<feature type="region of interest" description="Disordered" evidence="3">
    <location>
        <begin position="1"/>
        <end position="23"/>
    </location>
</feature>
<reference evidence="5 6" key="1">
    <citation type="submission" date="2024-04" db="EMBL/GenBank/DDBJ databases">
        <title>Phyllosticta paracitricarpa is synonymous to the EU quarantine fungus P. citricarpa based on phylogenomic analyses.</title>
        <authorList>
            <consortium name="Lawrence Berkeley National Laboratory"/>
            <person name="Van Ingen-Buijs V.A."/>
            <person name="Van Westerhoven A.C."/>
            <person name="Haridas S."/>
            <person name="Skiadas P."/>
            <person name="Martin F."/>
            <person name="Groenewald J.Z."/>
            <person name="Crous P.W."/>
            <person name="Seidl M.F."/>
        </authorList>
    </citation>
    <scope>NUCLEOTIDE SEQUENCE [LARGE SCALE GENOMIC DNA]</scope>
    <source>
        <strain evidence="5 6">CBS 123374</strain>
    </source>
</reference>
<name>A0ABR1YDW7_9PEZI</name>
<keyword evidence="1" id="KW-0863">Zinc-finger</keyword>
<evidence type="ECO:0000259" key="4">
    <source>
        <dbReference type="PROSITE" id="PS50158"/>
    </source>
</evidence>
<keyword evidence="1" id="KW-0479">Metal-binding</keyword>
<proteinExistence type="predicted"/>
<evidence type="ECO:0000256" key="3">
    <source>
        <dbReference type="SAM" id="MobiDB-lite"/>
    </source>
</evidence>
<keyword evidence="1" id="KW-0862">Zinc</keyword>
<evidence type="ECO:0000313" key="5">
    <source>
        <dbReference type="EMBL" id="KAK8226160.1"/>
    </source>
</evidence>
<accession>A0ABR1YDW7</accession>
<keyword evidence="6" id="KW-1185">Reference proteome</keyword>
<dbReference type="PROSITE" id="PS50158">
    <property type="entry name" value="ZF_CCHC"/>
    <property type="match status" value="1"/>
</dbReference>
<protein>
    <recommendedName>
        <fullName evidence="4">CCHC-type domain-containing protein</fullName>
    </recommendedName>
</protein>
<gene>
    <name evidence="5" type="ORF">HDK90DRAFT_537117</name>
</gene>
<keyword evidence="2" id="KW-0175">Coiled coil</keyword>
<dbReference type="Proteomes" id="UP001492380">
    <property type="component" value="Unassembled WGS sequence"/>
</dbReference>
<evidence type="ECO:0000256" key="1">
    <source>
        <dbReference type="PROSITE-ProRule" id="PRU00047"/>
    </source>
</evidence>
<evidence type="ECO:0000313" key="6">
    <source>
        <dbReference type="Proteomes" id="UP001492380"/>
    </source>
</evidence>
<feature type="coiled-coil region" evidence="2">
    <location>
        <begin position="133"/>
        <end position="160"/>
    </location>
</feature>
<feature type="domain" description="CCHC-type" evidence="4">
    <location>
        <begin position="63"/>
        <end position="78"/>
    </location>
</feature>
<dbReference type="EMBL" id="JBBWRZ010000011">
    <property type="protein sequence ID" value="KAK8226160.1"/>
    <property type="molecule type" value="Genomic_DNA"/>
</dbReference>
<organism evidence="5 6">
    <name type="scientific">Phyllosticta capitalensis</name>
    <dbReference type="NCBI Taxonomy" id="121624"/>
    <lineage>
        <taxon>Eukaryota</taxon>
        <taxon>Fungi</taxon>
        <taxon>Dikarya</taxon>
        <taxon>Ascomycota</taxon>
        <taxon>Pezizomycotina</taxon>
        <taxon>Dothideomycetes</taxon>
        <taxon>Dothideomycetes incertae sedis</taxon>
        <taxon>Botryosphaeriales</taxon>
        <taxon>Phyllostictaceae</taxon>
        <taxon>Phyllosticta</taxon>
    </lineage>
</organism>
<feature type="region of interest" description="Disordered" evidence="3">
    <location>
        <begin position="94"/>
        <end position="127"/>
    </location>
</feature>
<evidence type="ECO:0000256" key="2">
    <source>
        <dbReference type="SAM" id="Coils"/>
    </source>
</evidence>
<comment type="caution">
    <text evidence="5">The sequence shown here is derived from an EMBL/GenBank/DDBJ whole genome shotgun (WGS) entry which is preliminary data.</text>
</comment>
<dbReference type="InterPro" id="IPR001878">
    <property type="entry name" value="Znf_CCHC"/>
</dbReference>
<sequence>MPFKAETDGGDGQPPLDDYGQALPRGHYLERPRWTKGQCMTGLCLRCGNEVHGRTWYQCRRPCFICGRDDHFGQHCPEQKDKCWYKHHERKGTARRDCDTQTPGRPSGRQDPIQRREGNPAAPSAPADVFARLEEVEDVVESMKGRLKALSLRNKQLAEDVRKSHRAADSNNFRFRQCILYLQQTQHDLRLQLQRSEERTMQQTERMQQQIQHLLPPPYDAAAEERRAEEIRRLEREEDEYILSLLDE</sequence>